<sequence length="119" mass="13421">MSDSNITLPVIAPNERPHVDIHYEWTQFPLWLNGRYGIDSIVGHEIGLSSELVRDLLAWSDAADAQFETDDPPNSAAPANFLEDGFELAKRVRAELSAEWIVTSYDPRAKRKVELIIDD</sequence>
<gene>
    <name evidence="1" type="ORF">B0H03_1351</name>
</gene>
<evidence type="ECO:0000313" key="1">
    <source>
        <dbReference type="EMBL" id="PWJ58621.1"/>
    </source>
</evidence>
<organism evidence="1 2">
    <name type="scientific">Rathayibacter iranicus NCPPB 2253 = VKM Ac-1602</name>
    <dbReference type="NCBI Taxonomy" id="1328868"/>
    <lineage>
        <taxon>Bacteria</taxon>
        <taxon>Bacillati</taxon>
        <taxon>Actinomycetota</taxon>
        <taxon>Actinomycetes</taxon>
        <taxon>Micrococcales</taxon>
        <taxon>Microbacteriaceae</taxon>
        <taxon>Rathayibacter</taxon>
    </lineage>
</organism>
<dbReference type="EMBL" id="QGDV01000035">
    <property type="protein sequence ID" value="PWJ58621.1"/>
    <property type="molecule type" value="Genomic_DNA"/>
</dbReference>
<dbReference type="Proteomes" id="UP000245674">
    <property type="component" value="Unassembled WGS sequence"/>
</dbReference>
<protein>
    <submittedName>
        <fullName evidence="1">Uncharacterized protein</fullName>
    </submittedName>
</protein>
<proteinExistence type="predicted"/>
<keyword evidence="2" id="KW-1185">Reference proteome</keyword>
<name>A0ABX5L7Q5_9MICO</name>
<dbReference type="RefSeq" id="WP_127843966.1">
    <property type="nucleotide sequence ID" value="NZ_QGDV01000035.1"/>
</dbReference>
<accession>A0ABX5L7Q5</accession>
<comment type="caution">
    <text evidence="1">The sequence shown here is derived from an EMBL/GenBank/DDBJ whole genome shotgun (WGS) entry which is preliminary data.</text>
</comment>
<evidence type="ECO:0000313" key="2">
    <source>
        <dbReference type="Proteomes" id="UP000245674"/>
    </source>
</evidence>
<reference evidence="1 2" key="1">
    <citation type="submission" date="2018-03" db="EMBL/GenBank/DDBJ databases">
        <title>Genomic Encyclopedia of Type Strains, Phase III (KMG-III): the genomes of soil and plant-associated and newly described type strains.</title>
        <authorList>
            <person name="Whitman W."/>
        </authorList>
    </citation>
    <scope>NUCLEOTIDE SEQUENCE [LARGE SCALE GENOMIC DNA]</scope>
    <source>
        <strain evidence="1 2">VKM Ac-1602</strain>
    </source>
</reference>